<feature type="compositionally biased region" description="Basic and acidic residues" evidence="1">
    <location>
        <begin position="145"/>
        <end position="155"/>
    </location>
</feature>
<evidence type="ECO:0000313" key="3">
    <source>
        <dbReference type="Proteomes" id="UP001162001"/>
    </source>
</evidence>
<name>A0A7D3V596_9VIRU</name>
<feature type="region of interest" description="Disordered" evidence="1">
    <location>
        <begin position="95"/>
        <end position="155"/>
    </location>
</feature>
<sequence length="155" mass="17779">MNTNPSDSKLEEEIKNLTPDDIKDIEQEPGDVNDIVQEVPNKQQLDQLKQMIDSMPREKVMELLANLQQSNGFNPVNPNGNTYSSTNKQSMLKNRLKQKIRQKQMGRMPNSAKEHEKEKMMKKMQEQMKKSQPETPSTTGSSEPHQCEDGCTHTH</sequence>
<proteinExistence type="predicted"/>
<dbReference type="Proteomes" id="UP001162001">
    <property type="component" value="Segment"/>
</dbReference>
<organism evidence="2 3">
    <name type="scientific">Fadolivirus FV1/VV64</name>
    <dbReference type="NCBI Taxonomy" id="3070911"/>
    <lineage>
        <taxon>Viruses</taxon>
        <taxon>Varidnaviria</taxon>
        <taxon>Bamfordvirae</taxon>
        <taxon>Nucleocytoviricota</taxon>
        <taxon>Megaviricetes</taxon>
        <taxon>Imitervirales</taxon>
        <taxon>Mimiviridae</taxon>
        <taxon>Klosneuvirinae</taxon>
        <taxon>Fadolivirus</taxon>
        <taxon>Fadolivirus algeromassiliense</taxon>
    </lineage>
</organism>
<feature type="compositionally biased region" description="Basic residues" evidence="1">
    <location>
        <begin position="95"/>
        <end position="104"/>
    </location>
</feature>
<evidence type="ECO:0000313" key="2">
    <source>
        <dbReference type="EMBL" id="QKF93735.1"/>
    </source>
</evidence>
<dbReference type="EMBL" id="MT418680">
    <property type="protein sequence ID" value="QKF93735.1"/>
    <property type="molecule type" value="Genomic_DNA"/>
</dbReference>
<protein>
    <submittedName>
        <fullName evidence="2">V-type ATP synthase subunit A</fullName>
    </submittedName>
</protein>
<feature type="compositionally biased region" description="Basic and acidic residues" evidence="1">
    <location>
        <begin position="112"/>
        <end position="132"/>
    </location>
</feature>
<accession>A0A7D3V596</accession>
<gene>
    <name evidence="2" type="ORF">Fadolivirus_1_277</name>
</gene>
<feature type="region of interest" description="Disordered" evidence="1">
    <location>
        <begin position="71"/>
        <end position="90"/>
    </location>
</feature>
<reference evidence="2 3" key="1">
    <citation type="submission" date="2020-04" db="EMBL/GenBank/DDBJ databases">
        <title>Advantages and limits of metagenomic assembly and binning of a giant virus.</title>
        <authorList>
            <person name="Schulz F."/>
            <person name="Andreani J."/>
            <person name="Francis R."/>
            <person name="Boudjemaa H."/>
            <person name="Bou Khalil J.Y."/>
            <person name="Lee J."/>
            <person name="La Scola B."/>
            <person name="Woyke T."/>
        </authorList>
    </citation>
    <scope>NUCLEOTIDE SEQUENCE [LARGE SCALE GENOMIC DNA]</scope>
    <source>
        <strain evidence="2 3">FV1/VV64</strain>
    </source>
</reference>
<keyword evidence="3" id="KW-1185">Reference proteome</keyword>
<evidence type="ECO:0000256" key="1">
    <source>
        <dbReference type="SAM" id="MobiDB-lite"/>
    </source>
</evidence>
<feature type="compositionally biased region" description="Polar residues" evidence="1">
    <location>
        <begin position="133"/>
        <end position="144"/>
    </location>
</feature>